<organism evidence="1 2">
    <name type="scientific">Deinococcus ruber</name>
    <dbReference type="NCBI Taxonomy" id="1848197"/>
    <lineage>
        <taxon>Bacteria</taxon>
        <taxon>Thermotogati</taxon>
        <taxon>Deinococcota</taxon>
        <taxon>Deinococci</taxon>
        <taxon>Deinococcales</taxon>
        <taxon>Deinococcaceae</taxon>
        <taxon>Deinococcus</taxon>
    </lineage>
</organism>
<dbReference type="GO" id="GO:0003700">
    <property type="term" value="F:DNA-binding transcription factor activity"/>
    <property type="evidence" value="ECO:0007669"/>
    <property type="project" value="TreeGrafter"/>
</dbReference>
<dbReference type="Gene3D" id="1.10.10.10">
    <property type="entry name" value="Winged helix-like DNA-binding domain superfamily/Winged helix DNA-binding domain"/>
    <property type="match status" value="1"/>
</dbReference>
<name>A0A918C8Q0_9DEIO</name>
<dbReference type="PANTHER" id="PTHR33221:SF15">
    <property type="entry name" value="HTH-TYPE TRANSCRIPTIONAL REGULATOR YWGB-RELATED"/>
    <property type="match status" value="1"/>
</dbReference>
<dbReference type="RefSeq" id="WP_189091017.1">
    <property type="nucleotide sequence ID" value="NZ_BMQL01000014.1"/>
</dbReference>
<dbReference type="AlphaFoldDB" id="A0A918C8Q0"/>
<dbReference type="PROSITE" id="PS51197">
    <property type="entry name" value="HTH_RRF2_2"/>
    <property type="match status" value="1"/>
</dbReference>
<gene>
    <name evidence="1" type="ORF">GCM10008957_26820</name>
</gene>
<dbReference type="InterPro" id="IPR000944">
    <property type="entry name" value="Tscrpt_reg_Rrf2"/>
</dbReference>
<proteinExistence type="predicted"/>
<dbReference type="InterPro" id="IPR036388">
    <property type="entry name" value="WH-like_DNA-bd_sf"/>
</dbReference>
<dbReference type="SUPFAM" id="SSF46785">
    <property type="entry name" value="Winged helix' DNA-binding domain"/>
    <property type="match status" value="1"/>
</dbReference>
<comment type="caution">
    <text evidence="1">The sequence shown here is derived from an EMBL/GenBank/DDBJ whole genome shotgun (WGS) entry which is preliminary data.</text>
</comment>
<dbReference type="Proteomes" id="UP000603865">
    <property type="component" value="Unassembled WGS sequence"/>
</dbReference>
<reference evidence="1" key="2">
    <citation type="submission" date="2020-09" db="EMBL/GenBank/DDBJ databases">
        <authorList>
            <person name="Sun Q."/>
            <person name="Ohkuma M."/>
        </authorList>
    </citation>
    <scope>NUCLEOTIDE SEQUENCE</scope>
    <source>
        <strain evidence="1">JCM 31311</strain>
    </source>
</reference>
<dbReference type="Pfam" id="PF02082">
    <property type="entry name" value="Rrf2"/>
    <property type="match status" value="1"/>
</dbReference>
<dbReference type="InterPro" id="IPR036390">
    <property type="entry name" value="WH_DNA-bd_sf"/>
</dbReference>
<evidence type="ECO:0000313" key="1">
    <source>
        <dbReference type="EMBL" id="GGR12520.1"/>
    </source>
</evidence>
<sequence>MNSEYSIAVHILSLLNHSPEPISSEYIAGSVGVNPVVIRSVTGMLRRGGLLHTQRGVMGAQLTRPPEQISLLDVYRAVNAPGSVLKVHQHPNPACPVGARIQGVLDDVFGQAQAALEARLATVFLSDISTALHQTA</sequence>
<evidence type="ECO:0000313" key="2">
    <source>
        <dbReference type="Proteomes" id="UP000603865"/>
    </source>
</evidence>
<protein>
    <submittedName>
        <fullName evidence="1">Rrf2 family transcriptional regulator</fullName>
    </submittedName>
</protein>
<dbReference type="PANTHER" id="PTHR33221">
    <property type="entry name" value="WINGED HELIX-TURN-HELIX TRANSCRIPTIONAL REGULATOR, RRF2 FAMILY"/>
    <property type="match status" value="1"/>
</dbReference>
<accession>A0A918C8Q0</accession>
<dbReference type="GO" id="GO:0005829">
    <property type="term" value="C:cytosol"/>
    <property type="evidence" value="ECO:0007669"/>
    <property type="project" value="TreeGrafter"/>
</dbReference>
<keyword evidence="2" id="KW-1185">Reference proteome</keyword>
<reference evidence="1" key="1">
    <citation type="journal article" date="2014" name="Int. J. Syst. Evol. Microbiol.">
        <title>Complete genome sequence of Corynebacterium casei LMG S-19264T (=DSM 44701T), isolated from a smear-ripened cheese.</title>
        <authorList>
            <consortium name="US DOE Joint Genome Institute (JGI-PGF)"/>
            <person name="Walter F."/>
            <person name="Albersmeier A."/>
            <person name="Kalinowski J."/>
            <person name="Ruckert C."/>
        </authorList>
    </citation>
    <scope>NUCLEOTIDE SEQUENCE</scope>
    <source>
        <strain evidence="1">JCM 31311</strain>
    </source>
</reference>
<dbReference type="EMBL" id="BMQL01000014">
    <property type="protein sequence ID" value="GGR12520.1"/>
    <property type="molecule type" value="Genomic_DNA"/>
</dbReference>